<dbReference type="RefSeq" id="WP_166330848.1">
    <property type="nucleotide sequence ID" value="NZ_CP049933.1"/>
</dbReference>
<keyword evidence="1" id="KW-0472">Membrane</keyword>
<proteinExistence type="predicted"/>
<evidence type="ECO:0000256" key="1">
    <source>
        <dbReference type="SAM" id="Phobius"/>
    </source>
</evidence>
<keyword evidence="3" id="KW-1185">Reference proteome</keyword>
<feature type="transmembrane region" description="Helical" evidence="1">
    <location>
        <begin position="69"/>
        <end position="95"/>
    </location>
</feature>
<dbReference type="EMBL" id="CP049933">
    <property type="protein sequence ID" value="QIM18855.1"/>
    <property type="molecule type" value="Genomic_DNA"/>
</dbReference>
<organism evidence="2 3">
    <name type="scientific">Leucobacter coleopterorum</name>
    <dbReference type="NCBI Taxonomy" id="2714933"/>
    <lineage>
        <taxon>Bacteria</taxon>
        <taxon>Bacillati</taxon>
        <taxon>Actinomycetota</taxon>
        <taxon>Actinomycetes</taxon>
        <taxon>Micrococcales</taxon>
        <taxon>Microbacteriaceae</taxon>
        <taxon>Leucobacter</taxon>
    </lineage>
</organism>
<keyword evidence="1" id="KW-1133">Transmembrane helix</keyword>
<dbReference type="Proteomes" id="UP000503441">
    <property type="component" value="Chromosome"/>
</dbReference>
<reference evidence="2 3" key="1">
    <citation type="submission" date="2020-03" db="EMBL/GenBank/DDBJ databases">
        <title>Leucobacter sp. nov., isolated from beetles.</title>
        <authorList>
            <person name="Hyun D.-W."/>
            <person name="Bae J.-W."/>
        </authorList>
    </citation>
    <scope>NUCLEOTIDE SEQUENCE [LARGE SCALE GENOMIC DNA]</scope>
    <source>
        <strain evidence="2 3">HDW9A</strain>
    </source>
</reference>
<gene>
    <name evidence="2" type="ORF">G7066_10135</name>
</gene>
<keyword evidence="1" id="KW-0812">Transmembrane</keyword>
<sequence>MPQQATMPQHYQQTTVPGALPQYGQPVFAQTPIPQAKLNVFGVTSLALLAFAALLNVLTPILYRFDDPMLLSSISTACNTIIHVAAAVLALVGVLKKNAP</sequence>
<accession>A0ABX6K184</accession>
<name>A0ABX6K184_9MICO</name>
<protein>
    <submittedName>
        <fullName evidence="2">Uncharacterized protein</fullName>
    </submittedName>
</protein>
<evidence type="ECO:0000313" key="2">
    <source>
        <dbReference type="EMBL" id="QIM18855.1"/>
    </source>
</evidence>
<feature type="transmembrane region" description="Helical" evidence="1">
    <location>
        <begin position="40"/>
        <end position="63"/>
    </location>
</feature>
<evidence type="ECO:0000313" key="3">
    <source>
        <dbReference type="Proteomes" id="UP000503441"/>
    </source>
</evidence>